<organism evidence="1 2">
    <name type="scientific">Chitinophaga jiangningensis</name>
    <dbReference type="NCBI Taxonomy" id="1419482"/>
    <lineage>
        <taxon>Bacteria</taxon>
        <taxon>Pseudomonadati</taxon>
        <taxon>Bacteroidota</taxon>
        <taxon>Chitinophagia</taxon>
        <taxon>Chitinophagales</taxon>
        <taxon>Chitinophagaceae</taxon>
        <taxon>Chitinophaga</taxon>
    </lineage>
</organism>
<dbReference type="AlphaFoldDB" id="A0A1M7C2W3"/>
<dbReference type="Proteomes" id="UP000184420">
    <property type="component" value="Unassembled WGS sequence"/>
</dbReference>
<dbReference type="RefSeq" id="WP_073080766.1">
    <property type="nucleotide sequence ID" value="NZ_FRBL01000004.1"/>
</dbReference>
<dbReference type="OrthoDB" id="9960033at2"/>
<keyword evidence="2" id="KW-1185">Reference proteome</keyword>
<sequence>MKMEKFVVTLVYKGDEKKVPVVIERTAEQTRITAFIDGAAVLFEENLSHERLQPVYTSSFNDQELLFQVGEAICRHHQYH</sequence>
<evidence type="ECO:0000313" key="2">
    <source>
        <dbReference type="Proteomes" id="UP000184420"/>
    </source>
</evidence>
<evidence type="ECO:0000313" key="1">
    <source>
        <dbReference type="EMBL" id="SHL61551.1"/>
    </source>
</evidence>
<protein>
    <submittedName>
        <fullName evidence="1">Uncharacterized protein</fullName>
    </submittedName>
</protein>
<gene>
    <name evidence="1" type="ORF">SAMN05444266_104172</name>
</gene>
<name>A0A1M7C2W3_9BACT</name>
<reference evidence="1 2" key="1">
    <citation type="submission" date="2016-11" db="EMBL/GenBank/DDBJ databases">
        <authorList>
            <person name="Jaros S."/>
            <person name="Januszkiewicz K."/>
            <person name="Wedrychowicz H."/>
        </authorList>
    </citation>
    <scope>NUCLEOTIDE SEQUENCE [LARGE SCALE GENOMIC DNA]</scope>
    <source>
        <strain evidence="1 2">DSM 27406</strain>
    </source>
</reference>
<dbReference type="EMBL" id="FRBL01000004">
    <property type="protein sequence ID" value="SHL61551.1"/>
    <property type="molecule type" value="Genomic_DNA"/>
</dbReference>
<proteinExistence type="predicted"/>
<accession>A0A1M7C2W3</accession>
<dbReference type="STRING" id="1419482.SAMN05444266_104172"/>